<dbReference type="Gene3D" id="1.20.120.420">
    <property type="entry name" value="translation initiation factor eif-2b, domain 1"/>
    <property type="match status" value="1"/>
</dbReference>
<organism evidence="3 4">
    <name type="scientific">Actinokineospora diospyrosa</name>
    <dbReference type="NCBI Taxonomy" id="103728"/>
    <lineage>
        <taxon>Bacteria</taxon>
        <taxon>Bacillati</taxon>
        <taxon>Actinomycetota</taxon>
        <taxon>Actinomycetes</taxon>
        <taxon>Pseudonocardiales</taxon>
        <taxon>Pseudonocardiaceae</taxon>
        <taxon>Actinokineospora</taxon>
    </lineage>
</organism>
<comment type="catalytic activity">
    <reaction evidence="2">
        <text>5-(methylsulfanyl)-alpha-D-ribose 1-phosphate = 5-(methylsulfanyl)-D-ribulose 1-phosphate</text>
        <dbReference type="Rhea" id="RHEA:19989"/>
        <dbReference type="ChEBI" id="CHEBI:58533"/>
        <dbReference type="ChEBI" id="CHEBI:58548"/>
        <dbReference type="EC" id="5.3.1.23"/>
    </reaction>
</comment>
<reference evidence="3 4" key="1">
    <citation type="submission" date="2022-06" db="EMBL/GenBank/DDBJ databases">
        <title>Genomic Encyclopedia of Archaeal and Bacterial Type Strains, Phase II (KMG-II): from individual species to whole genera.</title>
        <authorList>
            <person name="Goeker M."/>
        </authorList>
    </citation>
    <scope>NUCLEOTIDE SEQUENCE [LARGE SCALE GENOMIC DNA]</scope>
    <source>
        <strain evidence="3 4">DSM 44255</strain>
    </source>
</reference>
<evidence type="ECO:0000313" key="3">
    <source>
        <dbReference type="EMBL" id="MCP2272787.1"/>
    </source>
</evidence>
<dbReference type="HAMAP" id="MF_01678">
    <property type="entry name" value="Salvage_MtnA"/>
    <property type="match status" value="1"/>
</dbReference>
<dbReference type="InterPro" id="IPR000649">
    <property type="entry name" value="IF-2B-related"/>
</dbReference>
<dbReference type="Gene3D" id="3.40.50.10470">
    <property type="entry name" value="Translation initiation factor eif-2b, domain 2"/>
    <property type="match status" value="1"/>
</dbReference>
<dbReference type="Proteomes" id="UP001205185">
    <property type="component" value="Unassembled WGS sequence"/>
</dbReference>
<feature type="binding site" evidence="2">
    <location>
        <position position="78"/>
    </location>
    <ligand>
        <name>substrate</name>
    </ligand>
</feature>
<dbReference type="InterPro" id="IPR005251">
    <property type="entry name" value="IF-M1Pi"/>
</dbReference>
<protein>
    <recommendedName>
        <fullName evidence="2">Methylthioribose-1-phosphate isomerase</fullName>
        <shortName evidence="2">M1Pi</shortName>
        <shortName evidence="2">MTR-1-P isomerase</shortName>
        <ecNumber evidence="2">5.3.1.23</ecNumber>
    </recommendedName>
    <alternativeName>
        <fullName evidence="2">S-methyl-5-thioribose-1-phosphate isomerase</fullName>
    </alternativeName>
</protein>
<accession>A0ABT1IJF6</accession>
<evidence type="ECO:0000313" key="4">
    <source>
        <dbReference type="Proteomes" id="UP001205185"/>
    </source>
</evidence>
<sequence length="325" mass="34012">MRTIDWQSDHIVIVDQTRLPDEIVIRELRTVPELVTAIRTLAVRGAPALGVAGALGVALAALSTADPVAAAAEIRAARPTAVNLAWGVDRVLAKLPEGIPEAVVEAITVLEDDVRLNRTLALRGADWLAARVTGPVNAHTHCNAGALACVEWGTALGVLRALHERGKLGHVYADETRPLLQGARITAWELSQMGVPHTLVVDSAGPSVIANGLVHAVVVGADRIAANGDVVNKIGTYPLALAAARAGIPFLVVAPESTVDMATPDGGAITIEVRSEEEVTGFGGVRTAPVGTRALNYAFDVTPADLVTAIVTEERVIEPGRTQMR</sequence>
<comment type="caution">
    <text evidence="3">The sequence shown here is derived from an EMBL/GenBank/DDBJ whole genome shotgun (WGS) entry which is preliminary data.</text>
</comment>
<dbReference type="NCBIfam" id="NF004326">
    <property type="entry name" value="PRK05720.1"/>
    <property type="match status" value="1"/>
</dbReference>
<dbReference type="InterPro" id="IPR042529">
    <property type="entry name" value="IF_2B-like_C"/>
</dbReference>
<name>A0ABT1IJF6_9PSEU</name>
<evidence type="ECO:0000256" key="1">
    <source>
        <dbReference type="ARBA" id="ARBA00023235"/>
    </source>
</evidence>
<keyword evidence="1 2" id="KW-0413">Isomerase</keyword>
<feature type="binding site" evidence="2">
    <location>
        <begin position="232"/>
        <end position="233"/>
    </location>
    <ligand>
        <name>substrate</name>
    </ligand>
</feature>
<keyword evidence="4" id="KW-1185">Reference proteome</keyword>
<dbReference type="InterPro" id="IPR027363">
    <property type="entry name" value="M1Pi_N"/>
</dbReference>
<dbReference type="PANTHER" id="PTHR43475:SF1">
    <property type="entry name" value="METHYLTHIORIBOSE-1-PHOSPHATE ISOMERASE"/>
    <property type="match status" value="1"/>
</dbReference>
<feature type="active site" description="Proton donor" evidence="2">
    <location>
        <position position="222"/>
    </location>
</feature>
<feature type="site" description="Transition state stabilizer" evidence="2">
    <location>
        <position position="142"/>
    </location>
</feature>
<dbReference type="EC" id="5.3.1.23" evidence="2"/>
<comment type="similarity">
    <text evidence="2">Belongs to the EIF-2B alpha/beta/delta subunits family. MtnA subfamily.</text>
</comment>
<dbReference type="SUPFAM" id="SSF100950">
    <property type="entry name" value="NagB/RpiA/CoA transferase-like"/>
    <property type="match status" value="1"/>
</dbReference>
<proteinExistence type="inferred from homology"/>
<dbReference type="Pfam" id="PF01008">
    <property type="entry name" value="IF-2B"/>
    <property type="match status" value="1"/>
</dbReference>
<comment type="pathway">
    <text evidence="2">Amino-acid biosynthesis; L-methionine biosynthesis via salvage pathway; L-methionine from S-methyl-5-thio-alpha-D-ribose 1-phosphate: step 1/6.</text>
</comment>
<dbReference type="GO" id="GO:0016853">
    <property type="term" value="F:isomerase activity"/>
    <property type="evidence" value="ECO:0007669"/>
    <property type="project" value="UniProtKB-KW"/>
</dbReference>
<gene>
    <name evidence="2" type="primary">mtnA</name>
    <name evidence="3" type="ORF">LV75_005313</name>
</gene>
<dbReference type="NCBIfam" id="TIGR00524">
    <property type="entry name" value="eIF-2B_rel"/>
    <property type="match status" value="1"/>
</dbReference>
<dbReference type="PANTHER" id="PTHR43475">
    <property type="entry name" value="METHYLTHIORIBOSE-1-PHOSPHATE ISOMERASE"/>
    <property type="match status" value="1"/>
</dbReference>
<dbReference type="EMBL" id="JAMTCO010000014">
    <property type="protein sequence ID" value="MCP2272787.1"/>
    <property type="molecule type" value="Genomic_DNA"/>
</dbReference>
<dbReference type="NCBIfam" id="TIGR00512">
    <property type="entry name" value="salvage_mtnA"/>
    <property type="match status" value="1"/>
</dbReference>
<evidence type="ECO:0000256" key="2">
    <source>
        <dbReference type="HAMAP-Rule" id="MF_01678"/>
    </source>
</evidence>
<keyword evidence="2" id="KW-0028">Amino-acid biosynthesis</keyword>
<comment type="function">
    <text evidence="2">Catalyzes the interconversion of methylthioribose-1-phosphate (MTR-1-P) into methylthioribulose-1-phosphate (MTRu-1-P).</text>
</comment>
<dbReference type="InterPro" id="IPR037171">
    <property type="entry name" value="NagB/RpiA_transferase-like"/>
</dbReference>
<dbReference type="InterPro" id="IPR011559">
    <property type="entry name" value="Initiation_fac_2B_a/b/d"/>
</dbReference>
<feature type="binding site" evidence="2">
    <location>
        <position position="181"/>
    </location>
    <ligand>
        <name>substrate</name>
    </ligand>
</feature>
<feature type="binding site" evidence="2">
    <location>
        <begin position="44"/>
        <end position="46"/>
    </location>
    <ligand>
        <name>substrate</name>
    </ligand>
</feature>
<keyword evidence="2" id="KW-0486">Methionine biosynthesis</keyword>